<organism evidence="3 4">
    <name type="scientific">Plesiocystis pacifica SIR-1</name>
    <dbReference type="NCBI Taxonomy" id="391625"/>
    <lineage>
        <taxon>Bacteria</taxon>
        <taxon>Pseudomonadati</taxon>
        <taxon>Myxococcota</taxon>
        <taxon>Polyangia</taxon>
        <taxon>Nannocystales</taxon>
        <taxon>Nannocystaceae</taxon>
        <taxon>Plesiocystis</taxon>
    </lineage>
</organism>
<feature type="chain" id="PRO_5012497358" description="Outer membrane protein beta-barrel domain-containing protein" evidence="2">
    <location>
        <begin position="16"/>
        <end position="374"/>
    </location>
</feature>
<feature type="signal peptide" evidence="2">
    <location>
        <begin position="1"/>
        <end position="15"/>
    </location>
</feature>
<sequence length="374" mass="40294">MSLIAAHLAATLCFAAPPPPPPTEPATEPEGEASPEGPAEEGEAPPPPETPAEGVEGPAEPPVDERYDPVLPYGESEDPAEGLQYAEETPPPADIQYAEETPPSGDVDYDQSRQRPAPNDDALARESDEADDLGEREFQGREESPQRFAVEIKFGPYLPNVDQRAGSGLGPYATVFGETDDMGVAIDQPKQGLYSVLGFEWQFVDLAGPLSIGTTVGFFRDTADAIITEPAADATTIRSSADSAAFSVIPVTLLLGYRFELMADRWRVPLVPYARGGVGYGFWIATKGARNDRTTNEAGEDSRGGTWGWQANLGLMLRLDFIERAAGLELDRAVGINHTYLFGEWQFSRLDGFGSDTSMVVGDDTYLLGLAVEF</sequence>
<dbReference type="Proteomes" id="UP000005801">
    <property type="component" value="Unassembled WGS sequence"/>
</dbReference>
<dbReference type="OrthoDB" id="5381597at2"/>
<reference evidence="3 4" key="1">
    <citation type="submission" date="2007-06" db="EMBL/GenBank/DDBJ databases">
        <authorList>
            <person name="Shimkets L."/>
            <person name="Ferriera S."/>
            <person name="Johnson J."/>
            <person name="Kravitz S."/>
            <person name="Beeson K."/>
            <person name="Sutton G."/>
            <person name="Rogers Y.-H."/>
            <person name="Friedman R."/>
            <person name="Frazier M."/>
            <person name="Venter J.C."/>
        </authorList>
    </citation>
    <scope>NUCLEOTIDE SEQUENCE [LARGE SCALE GENOMIC DNA]</scope>
    <source>
        <strain evidence="3 4">SIR-1</strain>
    </source>
</reference>
<dbReference type="EMBL" id="ABCS01000063">
    <property type="protein sequence ID" value="EDM76524.1"/>
    <property type="molecule type" value="Genomic_DNA"/>
</dbReference>
<gene>
    <name evidence="3" type="ORF">PPSIR1_23254</name>
</gene>
<dbReference type="STRING" id="391625.PPSIR1_23254"/>
<name>A6GC75_9BACT</name>
<dbReference type="NCBIfam" id="NF040596">
    <property type="entry name" value="MXAN_2562_fam"/>
    <property type="match status" value="1"/>
</dbReference>
<feature type="compositionally biased region" description="Basic and acidic residues" evidence="1">
    <location>
        <begin position="122"/>
        <end position="145"/>
    </location>
</feature>
<protein>
    <recommendedName>
        <fullName evidence="5">Outer membrane protein beta-barrel domain-containing protein</fullName>
    </recommendedName>
</protein>
<evidence type="ECO:0000256" key="1">
    <source>
        <dbReference type="SAM" id="MobiDB-lite"/>
    </source>
</evidence>
<dbReference type="eggNOG" id="ENOG5030SMX">
    <property type="taxonomic scope" value="Bacteria"/>
</dbReference>
<evidence type="ECO:0000313" key="3">
    <source>
        <dbReference type="EMBL" id="EDM76524.1"/>
    </source>
</evidence>
<feature type="region of interest" description="Disordered" evidence="1">
    <location>
        <begin position="13"/>
        <end position="145"/>
    </location>
</feature>
<proteinExistence type="predicted"/>
<accession>A6GC75</accession>
<keyword evidence="2" id="KW-0732">Signal</keyword>
<evidence type="ECO:0000256" key="2">
    <source>
        <dbReference type="SAM" id="SignalP"/>
    </source>
</evidence>
<dbReference type="RefSeq" id="WP_006974316.1">
    <property type="nucleotide sequence ID" value="NZ_ABCS01000063.1"/>
</dbReference>
<feature type="compositionally biased region" description="Acidic residues" evidence="1">
    <location>
        <begin position="27"/>
        <end position="43"/>
    </location>
</feature>
<dbReference type="AlphaFoldDB" id="A6GC75"/>
<evidence type="ECO:0000313" key="4">
    <source>
        <dbReference type="Proteomes" id="UP000005801"/>
    </source>
</evidence>
<comment type="caution">
    <text evidence="3">The sequence shown here is derived from an EMBL/GenBank/DDBJ whole genome shotgun (WGS) entry which is preliminary data.</text>
</comment>
<evidence type="ECO:0008006" key="5">
    <source>
        <dbReference type="Google" id="ProtNLM"/>
    </source>
</evidence>
<keyword evidence="4" id="KW-1185">Reference proteome</keyword>